<keyword evidence="1" id="KW-1133">Transmembrane helix</keyword>
<dbReference type="EnsemblPlants" id="OBART06G04560.1">
    <property type="protein sequence ID" value="OBART06G04560.1"/>
    <property type="gene ID" value="OBART06G04560"/>
</dbReference>
<keyword evidence="1" id="KW-0812">Transmembrane</keyword>
<feature type="transmembrane region" description="Helical" evidence="1">
    <location>
        <begin position="42"/>
        <end position="62"/>
    </location>
</feature>
<reference evidence="2" key="2">
    <citation type="submission" date="2015-03" db="UniProtKB">
        <authorList>
            <consortium name="EnsemblPlants"/>
        </authorList>
    </citation>
    <scope>IDENTIFICATION</scope>
</reference>
<dbReference type="Gramene" id="OBART06G04560.1">
    <property type="protein sequence ID" value="OBART06G04560.1"/>
    <property type="gene ID" value="OBART06G04560"/>
</dbReference>
<dbReference type="AlphaFoldDB" id="A0A0D3GD99"/>
<organism evidence="2">
    <name type="scientific">Oryza barthii</name>
    <dbReference type="NCBI Taxonomy" id="65489"/>
    <lineage>
        <taxon>Eukaryota</taxon>
        <taxon>Viridiplantae</taxon>
        <taxon>Streptophyta</taxon>
        <taxon>Embryophyta</taxon>
        <taxon>Tracheophyta</taxon>
        <taxon>Spermatophyta</taxon>
        <taxon>Magnoliopsida</taxon>
        <taxon>Liliopsida</taxon>
        <taxon>Poales</taxon>
        <taxon>Poaceae</taxon>
        <taxon>BOP clade</taxon>
        <taxon>Oryzoideae</taxon>
        <taxon>Oryzeae</taxon>
        <taxon>Oryzinae</taxon>
        <taxon>Oryza</taxon>
    </lineage>
</organism>
<reference evidence="2" key="1">
    <citation type="journal article" date="2009" name="Rice">
        <title>De Novo Next Generation Sequencing of Plant Genomes.</title>
        <authorList>
            <person name="Rounsley S."/>
            <person name="Marri P.R."/>
            <person name="Yu Y."/>
            <person name="He R."/>
            <person name="Sisneros N."/>
            <person name="Goicoechea J.L."/>
            <person name="Lee S.J."/>
            <person name="Angelova A."/>
            <person name="Kudrna D."/>
            <person name="Luo M."/>
            <person name="Affourtit J."/>
            <person name="Desany B."/>
            <person name="Knight J."/>
            <person name="Niazi F."/>
            <person name="Egholm M."/>
            <person name="Wing R.A."/>
        </authorList>
    </citation>
    <scope>NUCLEOTIDE SEQUENCE [LARGE SCALE GENOMIC DNA]</scope>
    <source>
        <strain evidence="2">cv. IRGC 105608</strain>
    </source>
</reference>
<evidence type="ECO:0000313" key="2">
    <source>
        <dbReference type="EnsemblPlants" id="OBART06G04560.1"/>
    </source>
</evidence>
<dbReference type="HOGENOM" id="CLU_138934_0_0_1"/>
<name>A0A0D3GD99_9ORYZ</name>
<dbReference type="eggNOG" id="ENOG502R4VW">
    <property type="taxonomic scope" value="Eukaryota"/>
</dbReference>
<feature type="transmembrane region" description="Helical" evidence="1">
    <location>
        <begin position="69"/>
        <end position="89"/>
    </location>
</feature>
<protein>
    <submittedName>
        <fullName evidence="2">Uncharacterized protein</fullName>
    </submittedName>
</protein>
<proteinExistence type="predicted"/>
<evidence type="ECO:0000313" key="3">
    <source>
        <dbReference type="Proteomes" id="UP000026960"/>
    </source>
</evidence>
<dbReference type="PaxDb" id="65489-OBART06G04560.1"/>
<dbReference type="Proteomes" id="UP000026960">
    <property type="component" value="Chromosome 6"/>
</dbReference>
<sequence length="115" mass="12160">MADRVIHYLLRGNQLQGRRQALAVGVGHHHRRRLLLLDSSRVFMLLAVVILVHLLTAGAAAVQGAEPCVLVAAFLLWLLGAAFAVLSLAAGQFPVLAATAATIATTLRSYLIGGL</sequence>
<keyword evidence="3" id="KW-1185">Reference proteome</keyword>
<keyword evidence="1" id="KW-0472">Membrane</keyword>
<evidence type="ECO:0000256" key="1">
    <source>
        <dbReference type="SAM" id="Phobius"/>
    </source>
</evidence>
<accession>A0A0D3GD99</accession>